<dbReference type="KEGG" id="glo:Glov_2621"/>
<keyword evidence="4" id="KW-1185">Reference proteome</keyword>
<name>B3E6S9_TRIL1</name>
<gene>
    <name evidence="3" type="ordered locus">Glov_2621</name>
</gene>
<feature type="region of interest" description="Disordered" evidence="1">
    <location>
        <begin position="258"/>
        <end position="287"/>
    </location>
</feature>
<dbReference type="RefSeq" id="WP_012470666.1">
    <property type="nucleotide sequence ID" value="NC_010814.1"/>
</dbReference>
<dbReference type="OrthoDB" id="5415289at2"/>
<accession>B3E6S9</accession>
<proteinExistence type="predicted"/>
<dbReference type="PANTHER" id="PTHR38731:SF3">
    <property type="entry name" value="BLL6125 PROTEIN"/>
    <property type="match status" value="1"/>
</dbReference>
<dbReference type="InterPro" id="IPR006860">
    <property type="entry name" value="FecR"/>
</dbReference>
<dbReference type="Pfam" id="PF04773">
    <property type="entry name" value="FecR"/>
    <property type="match status" value="1"/>
</dbReference>
<evidence type="ECO:0000313" key="3">
    <source>
        <dbReference type="EMBL" id="ACD96334.1"/>
    </source>
</evidence>
<dbReference type="Proteomes" id="UP000002420">
    <property type="component" value="Chromosome"/>
</dbReference>
<evidence type="ECO:0000256" key="1">
    <source>
        <dbReference type="SAM" id="MobiDB-lite"/>
    </source>
</evidence>
<sequence length="287" mass="29888">MKNIGNMLRNGALWLSIVLLVSLFSAVDLHAAAIASLRAVAGRVDILSNGRLPAIAGQNGSRLSSGDLIRTKTGGSAEVIYNDGTVLRIAQRSRVDIGEHFSAKRPSSSEVKLVRGRLQAIVDLKKIPSTAAGVKRFEIRTPNAIAGVRGTDYTVAYERAQTNVLVTAGDVYVYNTLMDGQIVNLTPGTITTVLGRNRPSPPRPALDSDLKKMKGSAAGKSGSGGQGVTAAASLTGDGVTVPVTEVLSTQLVKTATQVVTDTVTPPPPPPPPPPAVPQTGSVTAKWQ</sequence>
<reference evidence="3 4" key="1">
    <citation type="submission" date="2008-05" db="EMBL/GenBank/DDBJ databases">
        <title>Complete sequence of chromosome of Geobacter lovleyi SZ.</title>
        <authorList>
            <consortium name="US DOE Joint Genome Institute"/>
            <person name="Lucas S."/>
            <person name="Copeland A."/>
            <person name="Lapidus A."/>
            <person name="Glavina del Rio T."/>
            <person name="Dalin E."/>
            <person name="Tice H."/>
            <person name="Bruce D."/>
            <person name="Goodwin L."/>
            <person name="Pitluck S."/>
            <person name="Chertkov O."/>
            <person name="Meincke L."/>
            <person name="Brettin T."/>
            <person name="Detter J.C."/>
            <person name="Han C."/>
            <person name="Tapia R."/>
            <person name="Kuske C.R."/>
            <person name="Schmutz J."/>
            <person name="Larimer F."/>
            <person name="Land M."/>
            <person name="Hauser L."/>
            <person name="Kyrpides N."/>
            <person name="Mikhailova N."/>
            <person name="Sung Y."/>
            <person name="Fletcher K.E."/>
            <person name="Ritalahti K.M."/>
            <person name="Loeffler F.E."/>
            <person name="Richardson P."/>
        </authorList>
    </citation>
    <scope>NUCLEOTIDE SEQUENCE [LARGE SCALE GENOMIC DNA]</scope>
    <source>
        <strain evidence="4">ATCC BAA-1151 / DSM 17278 / SZ</strain>
    </source>
</reference>
<dbReference type="Gene3D" id="2.60.120.1440">
    <property type="match status" value="1"/>
</dbReference>
<dbReference type="EMBL" id="CP001089">
    <property type="protein sequence ID" value="ACD96334.1"/>
    <property type="molecule type" value="Genomic_DNA"/>
</dbReference>
<dbReference type="eggNOG" id="COG4254">
    <property type="taxonomic scope" value="Bacteria"/>
</dbReference>
<dbReference type="AlphaFoldDB" id="B3E6S9"/>
<evidence type="ECO:0000259" key="2">
    <source>
        <dbReference type="Pfam" id="PF04773"/>
    </source>
</evidence>
<evidence type="ECO:0000313" key="4">
    <source>
        <dbReference type="Proteomes" id="UP000002420"/>
    </source>
</evidence>
<feature type="domain" description="FecR protein" evidence="2">
    <location>
        <begin position="67"/>
        <end position="171"/>
    </location>
</feature>
<protein>
    <recommendedName>
        <fullName evidence="2">FecR protein domain-containing protein</fullName>
    </recommendedName>
</protein>
<feature type="region of interest" description="Disordered" evidence="1">
    <location>
        <begin position="193"/>
        <end position="229"/>
    </location>
</feature>
<dbReference type="PANTHER" id="PTHR38731">
    <property type="entry name" value="LIPL45-RELATED LIPOPROTEIN-RELATED"/>
    <property type="match status" value="1"/>
</dbReference>
<organism evidence="3 4">
    <name type="scientific">Trichlorobacter lovleyi (strain ATCC BAA-1151 / DSM 17278 / SZ)</name>
    <name type="common">Geobacter lovleyi</name>
    <dbReference type="NCBI Taxonomy" id="398767"/>
    <lineage>
        <taxon>Bacteria</taxon>
        <taxon>Pseudomonadati</taxon>
        <taxon>Thermodesulfobacteriota</taxon>
        <taxon>Desulfuromonadia</taxon>
        <taxon>Geobacterales</taxon>
        <taxon>Geobacteraceae</taxon>
        <taxon>Trichlorobacter</taxon>
    </lineage>
</organism>
<feature type="compositionally biased region" description="Pro residues" evidence="1">
    <location>
        <begin position="264"/>
        <end position="276"/>
    </location>
</feature>
<dbReference type="HOGENOM" id="CLU_841351_0_0_7"/>
<dbReference type="STRING" id="398767.Glov_2621"/>